<evidence type="ECO:0000256" key="1">
    <source>
        <dbReference type="ARBA" id="ARBA00004127"/>
    </source>
</evidence>
<comment type="subcellular location">
    <subcellularLocation>
        <location evidence="1">Endomembrane system</location>
        <topology evidence="1">Multi-pass membrane protein</topology>
    </subcellularLocation>
</comment>
<feature type="transmembrane region" description="Helical" evidence="6">
    <location>
        <begin position="444"/>
        <end position="465"/>
    </location>
</feature>
<dbReference type="InterPro" id="IPR051068">
    <property type="entry name" value="MFS_Domain-Containing_Protein"/>
</dbReference>
<dbReference type="InterPro" id="IPR036259">
    <property type="entry name" value="MFS_trans_sf"/>
</dbReference>
<evidence type="ECO:0000313" key="7">
    <source>
        <dbReference type="Proteomes" id="UP000887572"/>
    </source>
</evidence>
<dbReference type="PANTHER" id="PTHR23510:SF3">
    <property type="entry name" value="MAJOR FACILITATOR SUPERFAMILY DOMAIN-CONTAINING PROTEIN 8"/>
    <property type="match status" value="1"/>
</dbReference>
<feature type="transmembrane region" description="Helical" evidence="6">
    <location>
        <begin position="338"/>
        <end position="358"/>
    </location>
</feature>
<evidence type="ECO:0000256" key="4">
    <source>
        <dbReference type="ARBA" id="ARBA00022989"/>
    </source>
</evidence>
<reference evidence="8" key="1">
    <citation type="submission" date="2022-11" db="UniProtKB">
        <authorList>
            <consortium name="WormBaseParasite"/>
        </authorList>
    </citation>
    <scope>IDENTIFICATION</scope>
</reference>
<dbReference type="GO" id="GO:0005765">
    <property type="term" value="C:lysosomal membrane"/>
    <property type="evidence" value="ECO:0007669"/>
    <property type="project" value="TreeGrafter"/>
</dbReference>
<evidence type="ECO:0000256" key="5">
    <source>
        <dbReference type="ARBA" id="ARBA00023136"/>
    </source>
</evidence>
<keyword evidence="5 6" id="KW-0472">Membrane</keyword>
<evidence type="ECO:0000256" key="3">
    <source>
        <dbReference type="ARBA" id="ARBA00022692"/>
    </source>
</evidence>
<evidence type="ECO:0000313" key="8">
    <source>
        <dbReference type="WBParaSite" id="Gr19_v10_g7702.t1"/>
    </source>
</evidence>
<sequence length="513" mass="56635">MPRVCISDASARPNGLRSKECEEPHTEWMSIILGSWLAFVSSSQYSLYFTSLWPFMKTLDPSATEASFGVVIAAYSLAQIVAAPLLGFWANRIERLRPPLVLCNVLMFVGSSLYFVVEAFPTGGQTFMLICARFVAGSGAAQISTLRAYVSAASTLEDRSRATAFVTGGVAVGLSLGPAFQIAFSWLSYPGIALIPAVGLHLSMFNAPALFAACINIVNVVILEQFFHESYIGVLEKRRKQKSSAEEEKQQNSVPKLPPPDGVALRLCYLLRFTQQFIITNIETIGSAFAMLMFRWGPREVVYYESLSHIARGLTALFVYVAYIVFDLGKVAKDRPVCLASLLGLLLFHLLTFSWPFLPNDVPELMMLKPDNSSTGGKDQLATMIGCDRQEHPWCDGLKQVDVRLYYALIIVVIGSAFPLINVSMNTIFSAAVGPRLQAKQQSFLMVSGGMGRMLGPILIGVLFTYFGPRLIWIVECILIIFTGVLWVVFYKRLVPLKVPQELMRISKISGTV</sequence>
<dbReference type="WBParaSite" id="Gr19_v10_g7702.t1">
    <property type="protein sequence ID" value="Gr19_v10_g7702.t1"/>
    <property type="gene ID" value="Gr19_v10_g7702"/>
</dbReference>
<dbReference type="CDD" id="cd17326">
    <property type="entry name" value="MFS_MFSD8"/>
    <property type="match status" value="1"/>
</dbReference>
<dbReference type="Pfam" id="PF07690">
    <property type="entry name" value="MFS_1"/>
    <property type="match status" value="2"/>
</dbReference>
<feature type="transmembrane region" description="Helical" evidence="6">
    <location>
        <begin position="28"/>
        <end position="48"/>
    </location>
</feature>
<protein>
    <submittedName>
        <fullName evidence="8">Major facilitator superfamily (MFS) profile domain-containing protein</fullName>
    </submittedName>
</protein>
<feature type="transmembrane region" description="Helical" evidence="6">
    <location>
        <begin position="277"/>
        <end position="297"/>
    </location>
</feature>
<organism evidence="7 8">
    <name type="scientific">Globodera rostochiensis</name>
    <name type="common">Golden nematode worm</name>
    <name type="synonym">Heterodera rostochiensis</name>
    <dbReference type="NCBI Taxonomy" id="31243"/>
    <lineage>
        <taxon>Eukaryota</taxon>
        <taxon>Metazoa</taxon>
        <taxon>Ecdysozoa</taxon>
        <taxon>Nematoda</taxon>
        <taxon>Chromadorea</taxon>
        <taxon>Rhabditida</taxon>
        <taxon>Tylenchina</taxon>
        <taxon>Tylenchomorpha</taxon>
        <taxon>Tylenchoidea</taxon>
        <taxon>Heteroderidae</taxon>
        <taxon>Heteroderinae</taxon>
        <taxon>Globodera</taxon>
    </lineage>
</organism>
<dbReference type="GO" id="GO:0012505">
    <property type="term" value="C:endomembrane system"/>
    <property type="evidence" value="ECO:0007669"/>
    <property type="project" value="UniProtKB-SubCell"/>
</dbReference>
<feature type="transmembrane region" description="Helical" evidence="6">
    <location>
        <begin position="405"/>
        <end position="423"/>
    </location>
</feature>
<keyword evidence="3 6" id="KW-0812">Transmembrane</keyword>
<accession>A0A914I8V0</accession>
<dbReference type="Gene3D" id="1.20.1250.20">
    <property type="entry name" value="MFS general substrate transporter like domains"/>
    <property type="match status" value="1"/>
</dbReference>
<feature type="transmembrane region" description="Helical" evidence="6">
    <location>
        <begin position="126"/>
        <end position="150"/>
    </location>
</feature>
<dbReference type="InterPro" id="IPR011701">
    <property type="entry name" value="MFS"/>
</dbReference>
<feature type="transmembrane region" description="Helical" evidence="6">
    <location>
        <begin position="162"/>
        <end position="187"/>
    </location>
</feature>
<dbReference type="PANTHER" id="PTHR23510">
    <property type="entry name" value="INNER MEMBRANE TRANSPORT PROTEIN YAJR"/>
    <property type="match status" value="1"/>
</dbReference>
<evidence type="ECO:0000256" key="2">
    <source>
        <dbReference type="ARBA" id="ARBA00022448"/>
    </source>
</evidence>
<proteinExistence type="predicted"/>
<keyword evidence="4 6" id="KW-1133">Transmembrane helix</keyword>
<feature type="transmembrane region" description="Helical" evidence="6">
    <location>
        <begin position="207"/>
        <end position="227"/>
    </location>
</feature>
<name>A0A914I8V0_GLORO</name>
<evidence type="ECO:0000256" key="6">
    <source>
        <dbReference type="SAM" id="Phobius"/>
    </source>
</evidence>
<keyword evidence="2" id="KW-0813">Transport</keyword>
<dbReference type="AlphaFoldDB" id="A0A914I8V0"/>
<feature type="transmembrane region" description="Helical" evidence="6">
    <location>
        <begin position="101"/>
        <end position="120"/>
    </location>
</feature>
<feature type="transmembrane region" description="Helical" evidence="6">
    <location>
        <begin position="68"/>
        <end position="89"/>
    </location>
</feature>
<dbReference type="SUPFAM" id="SSF103473">
    <property type="entry name" value="MFS general substrate transporter"/>
    <property type="match status" value="1"/>
</dbReference>
<dbReference type="Proteomes" id="UP000887572">
    <property type="component" value="Unplaced"/>
</dbReference>
<dbReference type="GO" id="GO:0022857">
    <property type="term" value="F:transmembrane transporter activity"/>
    <property type="evidence" value="ECO:0007669"/>
    <property type="project" value="InterPro"/>
</dbReference>
<feature type="transmembrane region" description="Helical" evidence="6">
    <location>
        <begin position="309"/>
        <end position="326"/>
    </location>
</feature>
<feature type="transmembrane region" description="Helical" evidence="6">
    <location>
        <begin position="471"/>
        <end position="491"/>
    </location>
</feature>
<keyword evidence="7" id="KW-1185">Reference proteome</keyword>